<dbReference type="EMBL" id="JBANRG010000033">
    <property type="protein sequence ID" value="KAK7450538.1"/>
    <property type="molecule type" value="Genomic_DNA"/>
</dbReference>
<name>A0ABR1J760_9AGAR</name>
<sequence>MPPYKFSRRLFLPISLKAGEPLQKVKLAYSRNARYLAAIANRQMTLWDAHTYDTKAIFVKESSDITGLYWLSIDPNILISSDSKGRIFVSYLLTHTIDTVWFRSGNPVTTIAANSAETLLALATNEPDTTEIWALNINRGPDYSSNLNCHMLGLLPSRPTIGGVHASSTVSNLHFLNDDNLLVAYQDGAVITWSISRDNPHVLAYHIDSMRINNGLLQDISPDFATIAVAEAPSYKIYTFPKPVPDEVFDVPQSSGPTSSELASMLYVHDGTQVLGTGIGKTVLWHALSGRRLQTLSYPERESNCPVVGLSAAVDITNGYLKIATAIYGSNRYTVSIWEARPSFASTFLLLH</sequence>
<proteinExistence type="predicted"/>
<keyword evidence="2" id="KW-1185">Reference proteome</keyword>
<dbReference type="InterPro" id="IPR015943">
    <property type="entry name" value="WD40/YVTN_repeat-like_dom_sf"/>
</dbReference>
<protein>
    <submittedName>
        <fullName evidence="1">Uncharacterized protein</fullName>
    </submittedName>
</protein>
<dbReference type="Proteomes" id="UP001498398">
    <property type="component" value="Unassembled WGS sequence"/>
</dbReference>
<organism evidence="1 2">
    <name type="scientific">Marasmiellus scandens</name>
    <dbReference type="NCBI Taxonomy" id="2682957"/>
    <lineage>
        <taxon>Eukaryota</taxon>
        <taxon>Fungi</taxon>
        <taxon>Dikarya</taxon>
        <taxon>Basidiomycota</taxon>
        <taxon>Agaricomycotina</taxon>
        <taxon>Agaricomycetes</taxon>
        <taxon>Agaricomycetidae</taxon>
        <taxon>Agaricales</taxon>
        <taxon>Marasmiineae</taxon>
        <taxon>Omphalotaceae</taxon>
        <taxon>Marasmiellus</taxon>
    </lineage>
</organism>
<dbReference type="InterPro" id="IPR036322">
    <property type="entry name" value="WD40_repeat_dom_sf"/>
</dbReference>
<reference evidence="1 2" key="1">
    <citation type="submission" date="2024-01" db="EMBL/GenBank/DDBJ databases">
        <title>A draft genome for the cacao thread blight pathogen Marasmiellus scandens.</title>
        <authorList>
            <person name="Baruah I.K."/>
            <person name="Leung J."/>
            <person name="Bukari Y."/>
            <person name="Amoako-Attah I."/>
            <person name="Meinhardt L.W."/>
            <person name="Bailey B.A."/>
            <person name="Cohen S.P."/>
        </authorList>
    </citation>
    <scope>NUCLEOTIDE SEQUENCE [LARGE SCALE GENOMIC DNA]</scope>
    <source>
        <strain evidence="1 2">GH-19</strain>
    </source>
</reference>
<accession>A0ABR1J760</accession>
<comment type="caution">
    <text evidence="1">The sequence shown here is derived from an EMBL/GenBank/DDBJ whole genome shotgun (WGS) entry which is preliminary data.</text>
</comment>
<dbReference type="SUPFAM" id="SSF50978">
    <property type="entry name" value="WD40 repeat-like"/>
    <property type="match status" value="1"/>
</dbReference>
<gene>
    <name evidence="1" type="ORF">VKT23_012847</name>
</gene>
<evidence type="ECO:0000313" key="2">
    <source>
        <dbReference type="Proteomes" id="UP001498398"/>
    </source>
</evidence>
<dbReference type="Gene3D" id="2.130.10.10">
    <property type="entry name" value="YVTN repeat-like/Quinoprotein amine dehydrogenase"/>
    <property type="match status" value="1"/>
</dbReference>
<evidence type="ECO:0000313" key="1">
    <source>
        <dbReference type="EMBL" id="KAK7450538.1"/>
    </source>
</evidence>